<dbReference type="Gene3D" id="1.10.10.10">
    <property type="entry name" value="Winged helix-like DNA-binding domain superfamily/Winged helix DNA-binding domain"/>
    <property type="match status" value="1"/>
</dbReference>
<evidence type="ECO:0000313" key="3">
    <source>
        <dbReference type="Proteomes" id="UP001589810"/>
    </source>
</evidence>
<dbReference type="InterPro" id="IPR027417">
    <property type="entry name" value="P-loop_NTPase"/>
</dbReference>
<dbReference type="Proteomes" id="UP001589810">
    <property type="component" value="Unassembled WGS sequence"/>
</dbReference>
<dbReference type="EMBL" id="JBHLUD010000002">
    <property type="protein sequence ID" value="MFC0541463.1"/>
    <property type="molecule type" value="Genomic_DNA"/>
</dbReference>
<gene>
    <name evidence="2" type="ORF">ACFFH7_08205</name>
</gene>
<reference evidence="2 3" key="1">
    <citation type="submission" date="2024-09" db="EMBL/GenBank/DDBJ databases">
        <authorList>
            <person name="Sun Q."/>
            <person name="Mori K."/>
        </authorList>
    </citation>
    <scope>NUCLEOTIDE SEQUENCE [LARGE SCALE GENOMIC DNA]</scope>
    <source>
        <strain evidence="2 3">TBRC 1432</strain>
    </source>
</reference>
<dbReference type="InterPro" id="IPR001387">
    <property type="entry name" value="Cro/C1-type_HTH"/>
</dbReference>
<dbReference type="InterPro" id="IPR036390">
    <property type="entry name" value="WH_DNA-bd_sf"/>
</dbReference>
<accession>A0ABV6MMD9</accession>
<dbReference type="SUPFAM" id="SSF46785">
    <property type="entry name" value="Winged helix' DNA-binding domain"/>
    <property type="match status" value="1"/>
</dbReference>
<organism evidence="2 3">
    <name type="scientific">Kutzneria chonburiensis</name>
    <dbReference type="NCBI Taxonomy" id="1483604"/>
    <lineage>
        <taxon>Bacteria</taxon>
        <taxon>Bacillati</taxon>
        <taxon>Actinomycetota</taxon>
        <taxon>Actinomycetes</taxon>
        <taxon>Pseudonocardiales</taxon>
        <taxon>Pseudonocardiaceae</taxon>
        <taxon>Kutzneria</taxon>
    </lineage>
</organism>
<dbReference type="PANTHER" id="PTHR47691">
    <property type="entry name" value="REGULATOR-RELATED"/>
    <property type="match status" value="1"/>
</dbReference>
<protein>
    <submittedName>
        <fullName evidence="2">Helix-turn-helix domain-containing protein</fullName>
    </submittedName>
</protein>
<dbReference type="PANTHER" id="PTHR47691:SF3">
    <property type="entry name" value="HTH-TYPE TRANSCRIPTIONAL REGULATOR RV0890C-RELATED"/>
    <property type="match status" value="1"/>
</dbReference>
<comment type="caution">
    <text evidence="2">The sequence shown here is derived from an EMBL/GenBank/DDBJ whole genome shotgun (WGS) entry which is preliminary data.</text>
</comment>
<dbReference type="SUPFAM" id="SSF47413">
    <property type="entry name" value="lambda repressor-like DNA-binding domains"/>
    <property type="match status" value="1"/>
</dbReference>
<dbReference type="Gene3D" id="1.10.260.40">
    <property type="entry name" value="lambda repressor-like DNA-binding domains"/>
    <property type="match status" value="1"/>
</dbReference>
<sequence length="422" mass="45389">MADRRRSTLRELRMRTALTQEALADRSGVSVSTIRGMENGTRVNPRPDTLRQLADVLGLAPVEYEDLLAEHDLQPTERSTRPRQLSAAPHGFAGRSDLVVDAPTVLVGPGGIGKTWLALHWAHEHAEEFPDGHLFVDLRGHGPDGEPVDPLTALRGFLDALGVQDLRGGVAEHAALYRSHVADRRILIVLDNAASADQVAPLLPGSSSCTVLITSRTTLTALLHRNGARHVRLDVLGDNEAYGLLARRIGDWRLAAEADVVRELIRLCGGYPLALAIVAGRAHAHPDIPLSEFAAELAELGLDALDDADPTASLPAVLSWSLRGLTDGQRKVFGVLGTVDVEVAAIAGATGLSQPQVTKVLRELEDASLLRRQANGRYVMHHLLRCFAAYSVGDARGLIDFCGEAPQLPEKRGNTLPANSSR</sequence>
<dbReference type="SMART" id="SM00530">
    <property type="entry name" value="HTH_XRE"/>
    <property type="match status" value="1"/>
</dbReference>
<evidence type="ECO:0000313" key="2">
    <source>
        <dbReference type="EMBL" id="MFC0541463.1"/>
    </source>
</evidence>
<dbReference type="PRINTS" id="PR00364">
    <property type="entry name" value="DISEASERSIST"/>
</dbReference>
<feature type="domain" description="HTH cro/C1-type" evidence="1">
    <location>
        <begin position="9"/>
        <end position="67"/>
    </location>
</feature>
<dbReference type="InterPro" id="IPR036388">
    <property type="entry name" value="WH-like_DNA-bd_sf"/>
</dbReference>
<proteinExistence type="predicted"/>
<dbReference type="CDD" id="cd00093">
    <property type="entry name" value="HTH_XRE"/>
    <property type="match status" value="1"/>
</dbReference>
<evidence type="ECO:0000259" key="1">
    <source>
        <dbReference type="PROSITE" id="PS50943"/>
    </source>
</evidence>
<name>A0ABV6MMD9_9PSEU</name>
<dbReference type="Pfam" id="PF13560">
    <property type="entry name" value="HTH_31"/>
    <property type="match status" value="1"/>
</dbReference>
<dbReference type="PROSITE" id="PS50943">
    <property type="entry name" value="HTH_CROC1"/>
    <property type="match status" value="1"/>
</dbReference>
<keyword evidence="3" id="KW-1185">Reference proteome</keyword>
<dbReference type="InterPro" id="IPR010982">
    <property type="entry name" value="Lambda_DNA-bd_dom_sf"/>
</dbReference>
<dbReference type="RefSeq" id="WP_273942524.1">
    <property type="nucleotide sequence ID" value="NZ_CP097263.1"/>
</dbReference>
<dbReference type="SUPFAM" id="SSF52540">
    <property type="entry name" value="P-loop containing nucleoside triphosphate hydrolases"/>
    <property type="match status" value="1"/>
</dbReference>
<dbReference type="Gene3D" id="3.40.50.300">
    <property type="entry name" value="P-loop containing nucleotide triphosphate hydrolases"/>
    <property type="match status" value="1"/>
</dbReference>